<feature type="region of interest" description="Disordered" evidence="1">
    <location>
        <begin position="139"/>
        <end position="173"/>
    </location>
</feature>
<feature type="compositionally biased region" description="Low complexity" evidence="1">
    <location>
        <begin position="154"/>
        <end position="173"/>
    </location>
</feature>
<organism evidence="2 3">
    <name type="scientific">Pristionchus entomophagus</name>
    <dbReference type="NCBI Taxonomy" id="358040"/>
    <lineage>
        <taxon>Eukaryota</taxon>
        <taxon>Metazoa</taxon>
        <taxon>Ecdysozoa</taxon>
        <taxon>Nematoda</taxon>
        <taxon>Chromadorea</taxon>
        <taxon>Rhabditida</taxon>
        <taxon>Rhabditina</taxon>
        <taxon>Diplogasteromorpha</taxon>
        <taxon>Diplogasteroidea</taxon>
        <taxon>Neodiplogasteridae</taxon>
        <taxon>Pristionchus</taxon>
    </lineage>
</organism>
<reference evidence="2" key="1">
    <citation type="submission" date="2023-10" db="EMBL/GenBank/DDBJ databases">
        <title>Genome assembly of Pristionchus species.</title>
        <authorList>
            <person name="Yoshida K."/>
            <person name="Sommer R.J."/>
        </authorList>
    </citation>
    <scope>NUCLEOTIDE SEQUENCE</scope>
    <source>
        <strain evidence="2">RS0144</strain>
    </source>
</reference>
<protein>
    <submittedName>
        <fullName evidence="2">Uncharacterized protein</fullName>
    </submittedName>
</protein>
<comment type="caution">
    <text evidence="2">The sequence shown here is derived from an EMBL/GenBank/DDBJ whole genome shotgun (WGS) entry which is preliminary data.</text>
</comment>
<dbReference type="Proteomes" id="UP001432027">
    <property type="component" value="Unassembled WGS sequence"/>
</dbReference>
<dbReference type="EMBL" id="BTSX01000002">
    <property type="protein sequence ID" value="GMS83433.1"/>
    <property type="molecule type" value="Genomic_DNA"/>
</dbReference>
<evidence type="ECO:0000256" key="1">
    <source>
        <dbReference type="SAM" id="MobiDB-lite"/>
    </source>
</evidence>
<gene>
    <name evidence="2" type="ORF">PENTCL1PPCAC_5608</name>
</gene>
<keyword evidence="3" id="KW-1185">Reference proteome</keyword>
<proteinExistence type="predicted"/>
<sequence length="173" mass="18800">TGPRKYACRSHFPSTAIYQCPDGFICLRPYTNLLRPPLPASSTSSPLASRPNGVFNTGNGTMGLQYFNSPLLAYSTSSPFIYRPNGVNGTAVPQPDLSRQSNPNSHFPVSYTSSPLVNNFNGVFNTVNDTVGQPYFNSITDGSTSRRENMWDPNSYASNTNISTNSSFTGYDG</sequence>
<name>A0AAV5SK31_9BILA</name>
<evidence type="ECO:0000313" key="2">
    <source>
        <dbReference type="EMBL" id="GMS83433.1"/>
    </source>
</evidence>
<dbReference type="AlphaFoldDB" id="A0AAV5SK31"/>
<accession>A0AAV5SK31</accession>
<feature type="non-terminal residue" evidence="2">
    <location>
        <position position="1"/>
    </location>
</feature>
<evidence type="ECO:0000313" key="3">
    <source>
        <dbReference type="Proteomes" id="UP001432027"/>
    </source>
</evidence>